<feature type="non-terminal residue" evidence="3">
    <location>
        <position position="350"/>
    </location>
</feature>
<evidence type="ECO:0000313" key="3">
    <source>
        <dbReference type="EMBL" id="KAF4750752.1"/>
    </source>
</evidence>
<evidence type="ECO:0000256" key="1">
    <source>
        <dbReference type="SAM" id="MobiDB-lite"/>
    </source>
</evidence>
<feature type="transmembrane region" description="Helical" evidence="2">
    <location>
        <begin position="286"/>
        <end position="307"/>
    </location>
</feature>
<dbReference type="Gene3D" id="3.40.50.1000">
    <property type="entry name" value="HAD superfamily/HAD-like"/>
    <property type="match status" value="1"/>
</dbReference>
<proteinExistence type="predicted"/>
<organism evidence="3 4">
    <name type="scientific">Perkinsus olseni</name>
    <name type="common">Perkinsus atlanticus</name>
    <dbReference type="NCBI Taxonomy" id="32597"/>
    <lineage>
        <taxon>Eukaryota</taxon>
        <taxon>Sar</taxon>
        <taxon>Alveolata</taxon>
        <taxon>Perkinsozoa</taxon>
        <taxon>Perkinsea</taxon>
        <taxon>Perkinsida</taxon>
        <taxon>Perkinsidae</taxon>
        <taxon>Perkinsus</taxon>
    </lineage>
</organism>
<feature type="compositionally biased region" description="Basic residues" evidence="1">
    <location>
        <begin position="239"/>
        <end position="249"/>
    </location>
</feature>
<name>A0A7J6U1B7_PEROL</name>
<dbReference type="AlphaFoldDB" id="A0A7J6U1B7"/>
<dbReference type="EMBL" id="JABANM010003517">
    <property type="protein sequence ID" value="KAF4750752.1"/>
    <property type="molecule type" value="Genomic_DNA"/>
</dbReference>
<keyword evidence="2" id="KW-0472">Membrane</keyword>
<dbReference type="InterPro" id="IPR023214">
    <property type="entry name" value="HAD_sf"/>
</dbReference>
<evidence type="ECO:0000256" key="2">
    <source>
        <dbReference type="SAM" id="Phobius"/>
    </source>
</evidence>
<keyword evidence="2" id="KW-0812">Transmembrane</keyword>
<gene>
    <name evidence="3" type="ORF">FOZ62_001020</name>
</gene>
<reference evidence="3 4" key="1">
    <citation type="submission" date="2020-04" db="EMBL/GenBank/DDBJ databases">
        <title>Perkinsus olseni comparative genomics.</title>
        <authorList>
            <person name="Bogema D.R."/>
        </authorList>
    </citation>
    <scope>NUCLEOTIDE SEQUENCE [LARGE SCALE GENOMIC DNA]</scope>
    <source>
        <strain evidence="3">ATCC PRA-205</strain>
    </source>
</reference>
<sequence length="350" mass="37573">SNTDSEVVVSIYTKGARRYMEVITQMLDPSGELIKGRMVSRDDEPPNMTAVEKDPDFIIDASTEDAGALGDGRLSSGGGAPPGPVRSSKLRRWFVVLDDSPEVWPEEFREAGNIVAAATYDFAELNYQPLLAAAATAPEGGRVQLLSLPRDNDDFLEWEAPERILGVRDELCRAYGYAPSCRSSDACSTDDSEPPTPSTVAARLSVGKSNTARPAKRSPQQGFGEAVMDGEEMAARKDGSRKRMPRRRSVASLPDVMDCGIDGSRGGVERKAAPARRGKCGTVAGFPLRFVIFVAVSLVIITHEMLYAPAVSRPAMPATMATPSPISEDLTDAAAVEADEEIPSFNTTES</sequence>
<keyword evidence="2" id="KW-1133">Transmembrane helix</keyword>
<feature type="region of interest" description="Disordered" evidence="1">
    <location>
        <begin position="181"/>
        <end position="249"/>
    </location>
</feature>
<evidence type="ECO:0000313" key="4">
    <source>
        <dbReference type="Proteomes" id="UP000574390"/>
    </source>
</evidence>
<feature type="non-terminal residue" evidence="3">
    <location>
        <position position="1"/>
    </location>
</feature>
<dbReference type="Proteomes" id="UP000574390">
    <property type="component" value="Unassembled WGS sequence"/>
</dbReference>
<comment type="caution">
    <text evidence="3">The sequence shown here is derived from an EMBL/GenBank/DDBJ whole genome shotgun (WGS) entry which is preliminary data.</text>
</comment>
<protein>
    <submittedName>
        <fullName evidence="3">Uncharacterized protein</fullName>
    </submittedName>
</protein>
<accession>A0A7J6U1B7</accession>